<evidence type="ECO:0000259" key="1">
    <source>
        <dbReference type="PROSITE" id="PS51186"/>
    </source>
</evidence>
<name>A0A2P4R468_9LACO</name>
<gene>
    <name evidence="2" type="ORF">C2R26_10750</name>
</gene>
<feature type="domain" description="N-acetyltransferase" evidence="1">
    <location>
        <begin position="1"/>
        <end position="162"/>
    </location>
</feature>
<protein>
    <submittedName>
        <fullName evidence="2">N-acetyltransferase</fullName>
    </submittedName>
</protein>
<reference evidence="2" key="1">
    <citation type="submission" date="2018-01" db="EMBL/GenBank/DDBJ databases">
        <title>Genome sequnecing of Lactobacillus formosensis KACC 18721.</title>
        <authorList>
            <person name="Kim S.-J."/>
            <person name="Heo J."/>
        </authorList>
    </citation>
    <scope>NUCLEOTIDE SEQUENCE</scope>
    <source>
        <strain evidence="2">KACC 18721</strain>
    </source>
</reference>
<keyword evidence="2" id="KW-0808">Transferase</keyword>
<accession>A0A2P4R468</accession>
<dbReference type="InterPro" id="IPR050276">
    <property type="entry name" value="MshD_Acetyltransferase"/>
</dbReference>
<dbReference type="Pfam" id="PF00583">
    <property type="entry name" value="Acetyltransf_1"/>
    <property type="match status" value="1"/>
</dbReference>
<proteinExistence type="predicted"/>
<organism evidence="2">
    <name type="scientific">Companilactobacillus formosensis</name>
    <dbReference type="NCBI Taxonomy" id="1617889"/>
    <lineage>
        <taxon>Bacteria</taxon>
        <taxon>Bacillati</taxon>
        <taxon>Bacillota</taxon>
        <taxon>Bacilli</taxon>
        <taxon>Lactobacillales</taxon>
        <taxon>Lactobacillaceae</taxon>
        <taxon>Companilactobacillus</taxon>
    </lineage>
</organism>
<evidence type="ECO:0000313" key="2">
    <source>
        <dbReference type="EMBL" id="POH36064.1"/>
    </source>
</evidence>
<dbReference type="AlphaFoldDB" id="A0A2P4R468"/>
<dbReference type="PANTHER" id="PTHR43617:SF38">
    <property type="entry name" value="N-ACETYLTRANSFERASE DOMAIN-CONTAINING PROTEIN"/>
    <property type="match status" value="1"/>
</dbReference>
<dbReference type="CDD" id="cd04301">
    <property type="entry name" value="NAT_SF"/>
    <property type="match status" value="1"/>
</dbReference>
<dbReference type="InterPro" id="IPR016181">
    <property type="entry name" value="Acyl_CoA_acyltransferase"/>
</dbReference>
<dbReference type="PROSITE" id="PS51186">
    <property type="entry name" value="GNAT"/>
    <property type="match status" value="1"/>
</dbReference>
<dbReference type="GO" id="GO:0016747">
    <property type="term" value="F:acyltransferase activity, transferring groups other than amino-acyl groups"/>
    <property type="evidence" value="ECO:0007669"/>
    <property type="project" value="InterPro"/>
</dbReference>
<dbReference type="SUPFAM" id="SSF55729">
    <property type="entry name" value="Acyl-CoA N-acyltransferases (Nat)"/>
    <property type="match status" value="1"/>
</dbReference>
<dbReference type="EMBL" id="PPWZ01000090">
    <property type="protein sequence ID" value="POH36064.1"/>
    <property type="molecule type" value="Genomic_DNA"/>
</dbReference>
<comment type="caution">
    <text evidence="2">The sequence shown here is derived from an EMBL/GenBank/DDBJ whole genome shotgun (WGS) entry which is preliminary data.</text>
</comment>
<dbReference type="PANTHER" id="PTHR43617">
    <property type="entry name" value="L-AMINO ACID N-ACETYLTRANSFERASE"/>
    <property type="match status" value="1"/>
</dbReference>
<sequence>MNYKIIKTDHSTNFESIKELYYQTWTFSYADLVPQDFLNQLDKSIWHPEKRWNNTLIAVTPDNQIIGVCSYGPARKKQYIGYGEIYSLYILPHYQHLGIGQKLFQSVLTILEQEYKKIYLIVLKNNLAAQGFYEKFDFQRLNILLKDTTDYGTLLETIMIKE</sequence>
<dbReference type="InterPro" id="IPR000182">
    <property type="entry name" value="GNAT_dom"/>
</dbReference>
<dbReference type="Gene3D" id="3.40.630.30">
    <property type="match status" value="1"/>
</dbReference>